<dbReference type="InterPro" id="IPR036388">
    <property type="entry name" value="WH-like_DNA-bd_sf"/>
</dbReference>
<dbReference type="PROSITE" id="PS51118">
    <property type="entry name" value="HTH_HXLR"/>
    <property type="match status" value="1"/>
</dbReference>
<feature type="domain" description="HTH hxlR-type" evidence="4">
    <location>
        <begin position="12"/>
        <end position="110"/>
    </location>
</feature>
<dbReference type="RefSeq" id="WP_220248775.1">
    <property type="nucleotide sequence ID" value="NZ_JAICCF010000001.1"/>
</dbReference>
<sequence length="123" mass="14558">MYRKKISIQTNCGLHFFKELLNGKWKLMLIYYISQGFQRPGELQKKIHNGDRRVLDKQLAELVQHGFLEKRVYNTKVPKVEYMLTPLGNDLVPLIIVMEKWGEAHREELEQGLKNDPKFVNVF</sequence>
<proteinExistence type="predicted"/>
<evidence type="ECO:0000256" key="1">
    <source>
        <dbReference type="ARBA" id="ARBA00023015"/>
    </source>
</evidence>
<protein>
    <submittedName>
        <fullName evidence="5">Helix-turn-helix transcriptional regulator</fullName>
    </submittedName>
</protein>
<evidence type="ECO:0000259" key="4">
    <source>
        <dbReference type="PROSITE" id="PS51118"/>
    </source>
</evidence>
<dbReference type="InterPro" id="IPR002577">
    <property type="entry name" value="HTH_HxlR"/>
</dbReference>
<comment type="caution">
    <text evidence="5">The sequence shown here is derived from an EMBL/GenBank/DDBJ whole genome shotgun (WGS) entry which is preliminary data.</text>
</comment>
<evidence type="ECO:0000256" key="2">
    <source>
        <dbReference type="ARBA" id="ARBA00023125"/>
    </source>
</evidence>
<reference evidence="5 6" key="1">
    <citation type="submission" date="2021-08" db="EMBL/GenBank/DDBJ databases">
        <title>The genome sequence of Chitinophaga sp. B61.</title>
        <authorList>
            <person name="Zhang X."/>
        </authorList>
    </citation>
    <scope>NUCLEOTIDE SEQUENCE [LARGE SCALE GENOMIC DNA]</scope>
    <source>
        <strain evidence="5 6">B61</strain>
    </source>
</reference>
<dbReference type="SUPFAM" id="SSF46785">
    <property type="entry name" value="Winged helix' DNA-binding domain"/>
    <property type="match status" value="1"/>
</dbReference>
<dbReference type="EMBL" id="JAICCF010000001">
    <property type="protein sequence ID" value="MBW8683560.1"/>
    <property type="molecule type" value="Genomic_DNA"/>
</dbReference>
<evidence type="ECO:0000256" key="3">
    <source>
        <dbReference type="ARBA" id="ARBA00023163"/>
    </source>
</evidence>
<organism evidence="5 6">
    <name type="scientific">Chitinophaga rhizophila</name>
    <dbReference type="NCBI Taxonomy" id="2866212"/>
    <lineage>
        <taxon>Bacteria</taxon>
        <taxon>Pseudomonadati</taxon>
        <taxon>Bacteroidota</taxon>
        <taxon>Chitinophagia</taxon>
        <taxon>Chitinophagales</taxon>
        <taxon>Chitinophagaceae</taxon>
        <taxon>Chitinophaga</taxon>
    </lineage>
</organism>
<name>A0ABS7G7F1_9BACT</name>
<evidence type="ECO:0000313" key="6">
    <source>
        <dbReference type="Proteomes" id="UP000812961"/>
    </source>
</evidence>
<dbReference type="Gene3D" id="1.10.10.10">
    <property type="entry name" value="Winged helix-like DNA-binding domain superfamily/Winged helix DNA-binding domain"/>
    <property type="match status" value="1"/>
</dbReference>
<dbReference type="PANTHER" id="PTHR33204">
    <property type="entry name" value="TRANSCRIPTIONAL REGULATOR, MARR FAMILY"/>
    <property type="match status" value="1"/>
</dbReference>
<dbReference type="Proteomes" id="UP000812961">
    <property type="component" value="Unassembled WGS sequence"/>
</dbReference>
<keyword evidence="1" id="KW-0805">Transcription regulation</keyword>
<dbReference type="InterPro" id="IPR036390">
    <property type="entry name" value="WH_DNA-bd_sf"/>
</dbReference>
<dbReference type="Pfam" id="PF01638">
    <property type="entry name" value="HxlR"/>
    <property type="match status" value="1"/>
</dbReference>
<evidence type="ECO:0000313" key="5">
    <source>
        <dbReference type="EMBL" id="MBW8683560.1"/>
    </source>
</evidence>
<gene>
    <name evidence="5" type="ORF">K1Y79_04370</name>
</gene>
<keyword evidence="2" id="KW-0238">DNA-binding</keyword>
<accession>A0ABS7G7F1</accession>
<keyword evidence="3" id="KW-0804">Transcription</keyword>
<keyword evidence="6" id="KW-1185">Reference proteome</keyword>